<comment type="caution">
    <text evidence="2">The sequence shown here is derived from an EMBL/GenBank/DDBJ whole genome shotgun (WGS) entry which is preliminary data.</text>
</comment>
<reference evidence="2 3" key="1">
    <citation type="submission" date="2019-09" db="EMBL/GenBank/DDBJ databases">
        <title>Salinarimonas rosea gen. nov., sp. nov., a new member of the a-2 subgroup of the Proteobacteria.</title>
        <authorList>
            <person name="Liu J."/>
        </authorList>
    </citation>
    <scope>NUCLEOTIDE SEQUENCE [LARGE SCALE GENOMIC DNA]</scope>
    <source>
        <strain evidence="2 3">BN140002</strain>
    </source>
</reference>
<evidence type="ECO:0000313" key="2">
    <source>
        <dbReference type="EMBL" id="KAA2235012.1"/>
    </source>
</evidence>
<evidence type="ECO:0008006" key="4">
    <source>
        <dbReference type="Google" id="ProtNLM"/>
    </source>
</evidence>
<dbReference type="Proteomes" id="UP000323142">
    <property type="component" value="Unassembled WGS sequence"/>
</dbReference>
<dbReference type="AlphaFoldDB" id="A0A5B2V9E9"/>
<keyword evidence="1" id="KW-0732">Signal</keyword>
<feature type="chain" id="PRO_5022686225" description="Periplasmic heavy metal sensor" evidence="1">
    <location>
        <begin position="23"/>
        <end position="144"/>
    </location>
</feature>
<organism evidence="2 3">
    <name type="scientific">Salinarimonas soli</name>
    <dbReference type="NCBI Taxonomy" id="1638099"/>
    <lineage>
        <taxon>Bacteria</taxon>
        <taxon>Pseudomonadati</taxon>
        <taxon>Pseudomonadota</taxon>
        <taxon>Alphaproteobacteria</taxon>
        <taxon>Hyphomicrobiales</taxon>
        <taxon>Salinarimonadaceae</taxon>
        <taxon>Salinarimonas</taxon>
    </lineage>
</organism>
<feature type="signal peptide" evidence="1">
    <location>
        <begin position="1"/>
        <end position="22"/>
    </location>
</feature>
<protein>
    <recommendedName>
        <fullName evidence="4">Periplasmic heavy metal sensor</fullName>
    </recommendedName>
</protein>
<dbReference type="EMBL" id="VUOA01000040">
    <property type="protein sequence ID" value="KAA2235012.1"/>
    <property type="molecule type" value="Genomic_DNA"/>
</dbReference>
<reference evidence="2 3" key="2">
    <citation type="submission" date="2019-09" db="EMBL/GenBank/DDBJ databases">
        <authorList>
            <person name="Jin C."/>
        </authorList>
    </citation>
    <scope>NUCLEOTIDE SEQUENCE [LARGE SCALE GENOMIC DNA]</scope>
    <source>
        <strain evidence="2 3">BN140002</strain>
    </source>
</reference>
<keyword evidence="3" id="KW-1185">Reference proteome</keyword>
<sequence>MIPRTRVLALALIVLAAGPTRAQGGGTPACQTGTIQARDHKTRNEQLVRDYVAAMTSVRDAKAAGDMATAIQSLRQSRRIAGEFGPLMKAMRANAVDAHRHGCIGDALLAMSIEVTTVIAQTYRKLGDLAAQHERELRSQTSRR</sequence>
<proteinExistence type="predicted"/>
<accession>A0A5B2V9E9</accession>
<name>A0A5B2V9E9_9HYPH</name>
<evidence type="ECO:0000256" key="1">
    <source>
        <dbReference type="SAM" id="SignalP"/>
    </source>
</evidence>
<dbReference type="RefSeq" id="WP_149821613.1">
    <property type="nucleotide sequence ID" value="NZ_VUOA01000040.1"/>
</dbReference>
<evidence type="ECO:0000313" key="3">
    <source>
        <dbReference type="Proteomes" id="UP000323142"/>
    </source>
</evidence>
<gene>
    <name evidence="2" type="ORF">F0L46_22000</name>
</gene>